<dbReference type="SUPFAM" id="SSF81383">
    <property type="entry name" value="F-box domain"/>
    <property type="match status" value="1"/>
</dbReference>
<accession>G7JIG5</accession>
<reference evidence="2 4" key="2">
    <citation type="journal article" date="2014" name="BMC Genomics">
        <title>An improved genome release (version Mt4.0) for the model legume Medicago truncatula.</title>
        <authorList>
            <person name="Tang H."/>
            <person name="Krishnakumar V."/>
            <person name="Bidwell S."/>
            <person name="Rosen B."/>
            <person name="Chan A."/>
            <person name="Zhou S."/>
            <person name="Gentzbittel L."/>
            <person name="Childs K.L."/>
            <person name="Yandell M."/>
            <person name="Gundlach H."/>
            <person name="Mayer K.F."/>
            <person name="Schwartz D.C."/>
            <person name="Town C.D."/>
        </authorList>
    </citation>
    <scope>GENOME REANNOTATION</scope>
    <source>
        <strain evidence="3 4">cv. Jemalong A17</strain>
    </source>
</reference>
<dbReference type="InterPro" id="IPR036047">
    <property type="entry name" value="F-box-like_dom_sf"/>
</dbReference>
<dbReference type="PANTHER" id="PTHR31672">
    <property type="entry name" value="BNACNNG10540D PROTEIN"/>
    <property type="match status" value="1"/>
</dbReference>
<organism evidence="2 4">
    <name type="scientific">Medicago truncatula</name>
    <name type="common">Barrel medic</name>
    <name type="synonym">Medicago tribuloides</name>
    <dbReference type="NCBI Taxonomy" id="3880"/>
    <lineage>
        <taxon>Eukaryota</taxon>
        <taxon>Viridiplantae</taxon>
        <taxon>Streptophyta</taxon>
        <taxon>Embryophyta</taxon>
        <taxon>Tracheophyta</taxon>
        <taxon>Spermatophyta</taxon>
        <taxon>Magnoliopsida</taxon>
        <taxon>eudicotyledons</taxon>
        <taxon>Gunneridae</taxon>
        <taxon>Pentapetalae</taxon>
        <taxon>rosids</taxon>
        <taxon>fabids</taxon>
        <taxon>Fabales</taxon>
        <taxon>Fabaceae</taxon>
        <taxon>Papilionoideae</taxon>
        <taxon>50 kb inversion clade</taxon>
        <taxon>NPAAA clade</taxon>
        <taxon>Hologalegina</taxon>
        <taxon>IRL clade</taxon>
        <taxon>Trifolieae</taxon>
        <taxon>Medicago</taxon>
    </lineage>
</organism>
<evidence type="ECO:0000259" key="1">
    <source>
        <dbReference type="PROSITE" id="PS50181"/>
    </source>
</evidence>
<protein>
    <submittedName>
        <fullName evidence="2">F-box and associated interaction domain protein</fullName>
    </submittedName>
</protein>
<feature type="domain" description="F-box" evidence="1">
    <location>
        <begin position="16"/>
        <end position="61"/>
    </location>
</feature>
<evidence type="ECO:0000313" key="3">
    <source>
        <dbReference type="EnsemblPlants" id="AES88334"/>
    </source>
</evidence>
<dbReference type="Proteomes" id="UP000002051">
    <property type="component" value="Chromosome 4"/>
</dbReference>
<reference evidence="2 4" key="1">
    <citation type="journal article" date="2011" name="Nature">
        <title>The Medicago genome provides insight into the evolution of rhizobial symbioses.</title>
        <authorList>
            <person name="Young N.D."/>
            <person name="Debelle F."/>
            <person name="Oldroyd G.E."/>
            <person name="Geurts R."/>
            <person name="Cannon S.B."/>
            <person name="Udvardi M.K."/>
            <person name="Benedito V.A."/>
            <person name="Mayer K.F."/>
            <person name="Gouzy J."/>
            <person name="Schoof H."/>
            <person name="Van de Peer Y."/>
            <person name="Proost S."/>
            <person name="Cook D.R."/>
            <person name="Meyers B.C."/>
            <person name="Spannagl M."/>
            <person name="Cheung F."/>
            <person name="De Mita S."/>
            <person name="Krishnakumar V."/>
            <person name="Gundlach H."/>
            <person name="Zhou S."/>
            <person name="Mudge J."/>
            <person name="Bharti A.K."/>
            <person name="Murray J.D."/>
            <person name="Naoumkina M.A."/>
            <person name="Rosen B."/>
            <person name="Silverstein K.A."/>
            <person name="Tang H."/>
            <person name="Rombauts S."/>
            <person name="Zhao P.X."/>
            <person name="Zhou P."/>
            <person name="Barbe V."/>
            <person name="Bardou P."/>
            <person name="Bechner M."/>
            <person name="Bellec A."/>
            <person name="Berger A."/>
            <person name="Berges H."/>
            <person name="Bidwell S."/>
            <person name="Bisseling T."/>
            <person name="Choisne N."/>
            <person name="Couloux A."/>
            <person name="Denny R."/>
            <person name="Deshpande S."/>
            <person name="Dai X."/>
            <person name="Doyle J.J."/>
            <person name="Dudez A.M."/>
            <person name="Farmer A.D."/>
            <person name="Fouteau S."/>
            <person name="Franken C."/>
            <person name="Gibelin C."/>
            <person name="Gish J."/>
            <person name="Goldstein S."/>
            <person name="Gonzalez A.J."/>
            <person name="Green P.J."/>
            <person name="Hallab A."/>
            <person name="Hartog M."/>
            <person name="Hua A."/>
            <person name="Humphray S.J."/>
            <person name="Jeong D.H."/>
            <person name="Jing Y."/>
            <person name="Jocker A."/>
            <person name="Kenton S.M."/>
            <person name="Kim D.J."/>
            <person name="Klee K."/>
            <person name="Lai H."/>
            <person name="Lang C."/>
            <person name="Lin S."/>
            <person name="Macmil S.L."/>
            <person name="Magdelenat G."/>
            <person name="Matthews L."/>
            <person name="McCorrison J."/>
            <person name="Monaghan E.L."/>
            <person name="Mun J.H."/>
            <person name="Najar F.Z."/>
            <person name="Nicholson C."/>
            <person name="Noirot C."/>
            <person name="O'Bleness M."/>
            <person name="Paule C.R."/>
            <person name="Poulain J."/>
            <person name="Prion F."/>
            <person name="Qin B."/>
            <person name="Qu C."/>
            <person name="Retzel E.F."/>
            <person name="Riddle C."/>
            <person name="Sallet E."/>
            <person name="Samain S."/>
            <person name="Samson N."/>
            <person name="Sanders I."/>
            <person name="Saurat O."/>
            <person name="Scarpelli C."/>
            <person name="Schiex T."/>
            <person name="Segurens B."/>
            <person name="Severin A.J."/>
            <person name="Sherrier D.J."/>
            <person name="Shi R."/>
            <person name="Sims S."/>
            <person name="Singer S.R."/>
            <person name="Sinharoy S."/>
            <person name="Sterck L."/>
            <person name="Viollet A."/>
            <person name="Wang B.B."/>
            <person name="Wang K."/>
            <person name="Wang M."/>
            <person name="Wang X."/>
            <person name="Warfsmann J."/>
            <person name="Weissenbach J."/>
            <person name="White D.D."/>
            <person name="White J.D."/>
            <person name="Wiley G.B."/>
            <person name="Wincker P."/>
            <person name="Xing Y."/>
            <person name="Yang L."/>
            <person name="Yao Z."/>
            <person name="Ying F."/>
            <person name="Zhai J."/>
            <person name="Zhou L."/>
            <person name="Zuber A."/>
            <person name="Denarie J."/>
            <person name="Dixon R.A."/>
            <person name="May G.D."/>
            <person name="Schwartz D.C."/>
            <person name="Rogers J."/>
            <person name="Quetier F."/>
            <person name="Town C.D."/>
            <person name="Roe B.A."/>
        </authorList>
    </citation>
    <scope>NUCLEOTIDE SEQUENCE [LARGE SCALE GENOMIC DNA]</scope>
    <source>
        <strain evidence="2">A17</strain>
        <strain evidence="3 4">cv. Jemalong A17</strain>
    </source>
</reference>
<dbReference type="PANTHER" id="PTHR31672:SF13">
    <property type="entry name" value="F-BOX PROTEIN CPR30-LIKE"/>
    <property type="match status" value="1"/>
</dbReference>
<dbReference type="InterPro" id="IPR050796">
    <property type="entry name" value="SCF_F-box_component"/>
</dbReference>
<name>G7JIG5_MEDTR</name>
<reference evidence="3" key="3">
    <citation type="submission" date="2015-04" db="UniProtKB">
        <authorList>
            <consortium name="EnsemblPlants"/>
        </authorList>
    </citation>
    <scope>IDENTIFICATION</scope>
    <source>
        <strain evidence="3">cv. Jemalong A17</strain>
    </source>
</reference>
<dbReference type="HOGENOM" id="CLU_149598_1_0_1"/>
<keyword evidence="4" id="KW-1185">Reference proteome</keyword>
<dbReference type="PROSITE" id="PS50181">
    <property type="entry name" value="FBOX"/>
    <property type="match status" value="1"/>
</dbReference>
<dbReference type="CDD" id="cd22157">
    <property type="entry name" value="F-box_AtFBW1-like"/>
    <property type="match status" value="1"/>
</dbReference>
<evidence type="ECO:0000313" key="4">
    <source>
        <dbReference type="Proteomes" id="UP000002051"/>
    </source>
</evidence>
<dbReference type="AlphaFoldDB" id="G7JIG5"/>
<dbReference type="Pfam" id="PF00646">
    <property type="entry name" value="F-box"/>
    <property type="match status" value="1"/>
</dbReference>
<dbReference type="OMA" id="FFANDSM"/>
<dbReference type="SMART" id="SM00256">
    <property type="entry name" value="FBOX"/>
    <property type="match status" value="1"/>
</dbReference>
<proteinExistence type="predicted"/>
<gene>
    <name evidence="2" type="ordered locus">MTR_4g053510</name>
</gene>
<dbReference type="Gene3D" id="1.20.1280.50">
    <property type="match status" value="1"/>
</dbReference>
<dbReference type="PaxDb" id="3880-AES88334"/>
<dbReference type="EnsemblPlants" id="AES88334">
    <property type="protein sequence ID" value="AES88334"/>
    <property type="gene ID" value="MTR_4g053510"/>
</dbReference>
<sequence>MLSHKTDRRTRLSIKGDDTVFLPDELVTEVLSFSDVKFLMQMRCVCKSWKSIFSNPNFLKLHLKRSARYPHLILYFNKSSIYRDFNVVPFPINRLRENLMISLPNDPHYELMDNDCKYVVSSCNGLLG</sequence>
<evidence type="ECO:0000313" key="2">
    <source>
        <dbReference type="EMBL" id="AES88334.1"/>
    </source>
</evidence>
<dbReference type="InterPro" id="IPR001810">
    <property type="entry name" value="F-box_dom"/>
</dbReference>
<dbReference type="EMBL" id="CM001220">
    <property type="protein sequence ID" value="AES88334.1"/>
    <property type="molecule type" value="Genomic_DNA"/>
</dbReference>